<dbReference type="Proteomes" id="UP001144352">
    <property type="component" value="Unassembled WGS sequence"/>
</dbReference>
<evidence type="ECO:0000313" key="1">
    <source>
        <dbReference type="EMBL" id="GLI40067.1"/>
    </source>
</evidence>
<proteinExistence type="predicted"/>
<name>A0A9W6G4A4_9BACT</name>
<dbReference type="AlphaFoldDB" id="A0A9W6G4A4"/>
<gene>
    <name evidence="1" type="ORF">GHYDROH2_35680</name>
</gene>
<reference evidence="1" key="1">
    <citation type="submission" date="2022-12" db="EMBL/GenBank/DDBJ databases">
        <title>Reference genome sequencing for broad-spectrum identification of bacterial and archaeal isolates by mass spectrometry.</title>
        <authorList>
            <person name="Sekiguchi Y."/>
            <person name="Tourlousse D.M."/>
        </authorList>
    </citation>
    <scope>NUCLEOTIDE SEQUENCE</scope>
    <source>
        <strain evidence="1">H2</strain>
    </source>
</reference>
<sequence>MAIDTLHTRILGYFESEIEALRNHLETGQFKSFKDQVIAGLKIAEALEFLVPYTRRNHRARRLVRKGKNLINDLLSVREVIRRGNSSPHVRQLLLISKVMSSERYLQ</sequence>
<dbReference type="RefSeq" id="WP_214184883.1">
    <property type="nucleotide sequence ID" value="NZ_BSDS01000002.1"/>
</dbReference>
<protein>
    <submittedName>
        <fullName evidence="1">Uncharacterized protein</fullName>
    </submittedName>
</protein>
<keyword evidence="2" id="KW-1185">Reference proteome</keyword>
<accession>A0A9W6G4A4</accession>
<comment type="caution">
    <text evidence="1">The sequence shown here is derived from an EMBL/GenBank/DDBJ whole genome shotgun (WGS) entry which is preliminary data.</text>
</comment>
<organism evidence="1 2">
    <name type="scientific">Geobacter hydrogenophilus</name>
    <dbReference type="NCBI Taxonomy" id="40983"/>
    <lineage>
        <taxon>Bacteria</taxon>
        <taxon>Pseudomonadati</taxon>
        <taxon>Thermodesulfobacteriota</taxon>
        <taxon>Desulfuromonadia</taxon>
        <taxon>Geobacterales</taxon>
        <taxon>Geobacteraceae</taxon>
        <taxon>Geobacter</taxon>
    </lineage>
</organism>
<evidence type="ECO:0000313" key="2">
    <source>
        <dbReference type="Proteomes" id="UP001144352"/>
    </source>
</evidence>
<dbReference type="EMBL" id="BSDS01000002">
    <property type="protein sequence ID" value="GLI40067.1"/>
    <property type="molecule type" value="Genomic_DNA"/>
</dbReference>